<evidence type="ECO:0000256" key="7">
    <source>
        <dbReference type="SAM" id="Phobius"/>
    </source>
</evidence>
<dbReference type="InterPro" id="IPR039421">
    <property type="entry name" value="Type_1_exporter"/>
</dbReference>
<dbReference type="Proteomes" id="UP000647017">
    <property type="component" value="Unassembled WGS sequence"/>
</dbReference>
<reference evidence="10 11" key="1">
    <citation type="submission" date="2021-01" db="EMBL/GenBank/DDBJ databases">
        <title>Whole genome shotgun sequence of Verrucosispora andamanensis NBRC 109075.</title>
        <authorList>
            <person name="Komaki H."/>
            <person name="Tamura T."/>
        </authorList>
    </citation>
    <scope>NUCLEOTIDE SEQUENCE [LARGE SCALE GENOMIC DNA]</scope>
    <source>
        <strain evidence="10 11">NBRC 109075</strain>
    </source>
</reference>
<evidence type="ECO:0000256" key="6">
    <source>
        <dbReference type="ARBA" id="ARBA00023136"/>
    </source>
</evidence>
<dbReference type="SMART" id="SM00382">
    <property type="entry name" value="AAA"/>
    <property type="match status" value="1"/>
</dbReference>
<evidence type="ECO:0000313" key="11">
    <source>
        <dbReference type="Proteomes" id="UP000647017"/>
    </source>
</evidence>
<dbReference type="InterPro" id="IPR011527">
    <property type="entry name" value="ABC1_TM_dom"/>
</dbReference>
<name>A0ABQ4I1Y2_9ACTN</name>
<keyword evidence="2 7" id="KW-0812">Transmembrane</keyword>
<dbReference type="InterPro" id="IPR003439">
    <property type="entry name" value="ABC_transporter-like_ATP-bd"/>
</dbReference>
<dbReference type="Gene3D" id="3.40.50.300">
    <property type="entry name" value="P-loop containing nucleotide triphosphate hydrolases"/>
    <property type="match status" value="1"/>
</dbReference>
<sequence>MPPVRCLGTGAGGLGTVLRSAWQAGPWHLAVMCVVALVSGLVPAAIAWLTLLLVDGLVAGEEAPRLVIAAAGLATASVAAATLPHLSQYVEAEFGRRCTRLLTDRLYEKVNGFSGLARFEDPQMLDRIELAGQATTRSVGPVATGVVAIARDVTTVVTVLATLAVLAPVMAVVVLVAAVPILYAQVALSRDETRAMEEITSTGRRQFFYSSLISEADAAMEVRLLGTGPFLKRRMLAELSAVHASQRGVDRRQLRVQTLLSLLGGVVAGGGLVWAVHAAGTGRISVGAVPAFIAAVTGAQSALFGLVFAVSRTYQGLLLFGHLRAVTDLPDDLAAPITSAQLPRLRRGIEFHDVWFRYDPDHPWVLRGVNLRIPAGRSLAVVGLNGAGKSTLIKLLCRLYDPDHGAITWDGVDIRTVPASELRQRIGVVFQDFVRYDMTAAENVGLGDLRRVDDRAAIRWAAARAGVDNKLRSLPRDYDTPLTRTFFSASDTPERGVLLSGGQWQRVAVARALMRANADLMILDEPSSGLDAEAEHQVHHDLRGLRAGRTNLLVSHRLSTVREADLIVILADGRIVEQGTHAELMAYGGRYSHLFSLQARGYDIGGDPAAMDRRSVGLP</sequence>
<evidence type="ECO:0000256" key="4">
    <source>
        <dbReference type="ARBA" id="ARBA00022840"/>
    </source>
</evidence>
<dbReference type="PROSITE" id="PS50893">
    <property type="entry name" value="ABC_TRANSPORTER_2"/>
    <property type="match status" value="1"/>
</dbReference>
<evidence type="ECO:0000259" key="8">
    <source>
        <dbReference type="PROSITE" id="PS50893"/>
    </source>
</evidence>
<gene>
    <name evidence="10" type="ORF">Van01_51430</name>
</gene>
<feature type="transmembrane region" description="Helical" evidence="7">
    <location>
        <begin position="256"/>
        <end position="276"/>
    </location>
</feature>
<dbReference type="PROSITE" id="PS50929">
    <property type="entry name" value="ABC_TM1F"/>
    <property type="match status" value="1"/>
</dbReference>
<proteinExistence type="predicted"/>
<evidence type="ECO:0000256" key="5">
    <source>
        <dbReference type="ARBA" id="ARBA00022989"/>
    </source>
</evidence>
<organism evidence="10 11">
    <name type="scientific">Micromonospora andamanensis</name>
    <dbReference type="NCBI Taxonomy" id="1287068"/>
    <lineage>
        <taxon>Bacteria</taxon>
        <taxon>Bacillati</taxon>
        <taxon>Actinomycetota</taxon>
        <taxon>Actinomycetes</taxon>
        <taxon>Micromonosporales</taxon>
        <taxon>Micromonosporaceae</taxon>
        <taxon>Micromonospora</taxon>
    </lineage>
</organism>
<feature type="transmembrane region" description="Helical" evidence="7">
    <location>
        <begin position="29"/>
        <end position="54"/>
    </location>
</feature>
<feature type="domain" description="ABC transmembrane type-1" evidence="9">
    <location>
        <begin position="30"/>
        <end position="315"/>
    </location>
</feature>
<comment type="subcellular location">
    <subcellularLocation>
        <location evidence="1">Cell membrane</location>
        <topology evidence="1">Multi-pass membrane protein</topology>
    </subcellularLocation>
</comment>
<dbReference type="PANTHER" id="PTHR43394:SF1">
    <property type="entry name" value="ATP-BINDING CASSETTE SUB-FAMILY B MEMBER 10, MITOCHONDRIAL"/>
    <property type="match status" value="1"/>
</dbReference>
<feature type="transmembrane region" description="Helical" evidence="7">
    <location>
        <begin position="66"/>
        <end position="86"/>
    </location>
</feature>
<keyword evidence="6 7" id="KW-0472">Membrane</keyword>
<dbReference type="SUPFAM" id="SSF90123">
    <property type="entry name" value="ABC transporter transmembrane region"/>
    <property type="match status" value="1"/>
</dbReference>
<dbReference type="PANTHER" id="PTHR43394">
    <property type="entry name" value="ATP-DEPENDENT PERMEASE MDL1, MITOCHONDRIAL"/>
    <property type="match status" value="1"/>
</dbReference>
<dbReference type="InterPro" id="IPR036640">
    <property type="entry name" value="ABC1_TM_sf"/>
</dbReference>
<evidence type="ECO:0000256" key="3">
    <source>
        <dbReference type="ARBA" id="ARBA00022741"/>
    </source>
</evidence>
<feature type="domain" description="ABC transporter" evidence="8">
    <location>
        <begin position="349"/>
        <end position="597"/>
    </location>
</feature>
<feature type="transmembrane region" description="Helical" evidence="7">
    <location>
        <begin position="288"/>
        <end position="310"/>
    </location>
</feature>
<keyword evidence="5 7" id="KW-1133">Transmembrane helix</keyword>
<evidence type="ECO:0000256" key="2">
    <source>
        <dbReference type="ARBA" id="ARBA00022692"/>
    </source>
</evidence>
<dbReference type="InterPro" id="IPR027417">
    <property type="entry name" value="P-loop_NTPase"/>
</dbReference>
<keyword evidence="3" id="KW-0547">Nucleotide-binding</keyword>
<dbReference type="Gene3D" id="1.20.1560.10">
    <property type="entry name" value="ABC transporter type 1, transmembrane domain"/>
    <property type="match status" value="1"/>
</dbReference>
<evidence type="ECO:0000256" key="1">
    <source>
        <dbReference type="ARBA" id="ARBA00004651"/>
    </source>
</evidence>
<comment type="caution">
    <text evidence="10">The sequence shown here is derived from an EMBL/GenBank/DDBJ whole genome shotgun (WGS) entry which is preliminary data.</text>
</comment>
<dbReference type="InterPro" id="IPR017871">
    <property type="entry name" value="ABC_transporter-like_CS"/>
</dbReference>
<dbReference type="InterPro" id="IPR003593">
    <property type="entry name" value="AAA+_ATPase"/>
</dbReference>
<dbReference type="PROSITE" id="PS00211">
    <property type="entry name" value="ABC_TRANSPORTER_1"/>
    <property type="match status" value="1"/>
</dbReference>
<evidence type="ECO:0000313" key="10">
    <source>
        <dbReference type="EMBL" id="GIJ11929.1"/>
    </source>
</evidence>
<protein>
    <submittedName>
        <fullName evidence="10">Multidrug ABC transporter permease</fullName>
    </submittedName>
</protein>
<dbReference type="Pfam" id="PF00005">
    <property type="entry name" value="ABC_tran"/>
    <property type="match status" value="1"/>
</dbReference>
<feature type="transmembrane region" description="Helical" evidence="7">
    <location>
        <begin position="159"/>
        <end position="184"/>
    </location>
</feature>
<keyword evidence="4" id="KW-0067">ATP-binding</keyword>
<dbReference type="SUPFAM" id="SSF52540">
    <property type="entry name" value="P-loop containing nucleoside triphosphate hydrolases"/>
    <property type="match status" value="1"/>
</dbReference>
<keyword evidence="11" id="KW-1185">Reference proteome</keyword>
<evidence type="ECO:0000259" key="9">
    <source>
        <dbReference type="PROSITE" id="PS50929"/>
    </source>
</evidence>
<dbReference type="EMBL" id="BOOZ01000040">
    <property type="protein sequence ID" value="GIJ11929.1"/>
    <property type="molecule type" value="Genomic_DNA"/>
</dbReference>
<accession>A0ABQ4I1Y2</accession>